<evidence type="ECO:0000256" key="6">
    <source>
        <dbReference type="ARBA" id="ARBA00023136"/>
    </source>
</evidence>
<reference evidence="13 14" key="1">
    <citation type="submission" date="2017-08" db="EMBL/GenBank/DDBJ databases">
        <title>Infants hospitalized years apart are colonized by the same room-sourced microbial strains.</title>
        <authorList>
            <person name="Brooks B."/>
            <person name="Olm M.R."/>
            <person name="Firek B.A."/>
            <person name="Baker R."/>
            <person name="Thomas B.C."/>
            <person name="Morowitz M.J."/>
            <person name="Banfield J.F."/>
        </authorList>
    </citation>
    <scope>NUCLEOTIDE SEQUENCE [LARGE SCALE GENOMIC DNA]</scope>
    <source>
        <strain evidence="13">S2_005_002_R2_33</strain>
    </source>
</reference>
<dbReference type="PANTHER" id="PTHR47234">
    <property type="match status" value="1"/>
</dbReference>
<evidence type="ECO:0000259" key="12">
    <source>
        <dbReference type="Pfam" id="PF07715"/>
    </source>
</evidence>
<dbReference type="InterPro" id="IPR036942">
    <property type="entry name" value="Beta-barrel_TonB_sf"/>
</dbReference>
<dbReference type="PROSITE" id="PS52016">
    <property type="entry name" value="TONB_DEPENDENT_REC_3"/>
    <property type="match status" value="1"/>
</dbReference>
<proteinExistence type="inferred from homology"/>
<comment type="caution">
    <text evidence="13">The sequence shown here is derived from an EMBL/GenBank/DDBJ whole genome shotgun (WGS) entry which is preliminary data.</text>
</comment>
<evidence type="ECO:0000313" key="14">
    <source>
        <dbReference type="Proteomes" id="UP000249082"/>
    </source>
</evidence>
<dbReference type="InterPro" id="IPR012910">
    <property type="entry name" value="Plug_dom"/>
</dbReference>
<evidence type="ECO:0000256" key="3">
    <source>
        <dbReference type="ARBA" id="ARBA00022452"/>
    </source>
</evidence>
<organism evidence="13 14">
    <name type="scientific">Novosphingobium pentaromativorans</name>
    <dbReference type="NCBI Taxonomy" id="205844"/>
    <lineage>
        <taxon>Bacteria</taxon>
        <taxon>Pseudomonadati</taxon>
        <taxon>Pseudomonadota</taxon>
        <taxon>Alphaproteobacteria</taxon>
        <taxon>Sphingomonadales</taxon>
        <taxon>Sphingomonadaceae</taxon>
        <taxon>Novosphingobium</taxon>
    </lineage>
</organism>
<dbReference type="Pfam" id="PF00593">
    <property type="entry name" value="TonB_dep_Rec_b-barrel"/>
    <property type="match status" value="1"/>
</dbReference>
<evidence type="ECO:0000313" key="13">
    <source>
        <dbReference type="EMBL" id="PZQ53414.1"/>
    </source>
</evidence>
<keyword evidence="6 8" id="KW-0472">Membrane</keyword>
<feature type="chain" id="PRO_5016070988" evidence="10">
    <location>
        <begin position="29"/>
        <end position="977"/>
    </location>
</feature>
<dbReference type="PANTHER" id="PTHR47234:SF2">
    <property type="entry name" value="TONB-DEPENDENT RECEPTOR"/>
    <property type="match status" value="1"/>
</dbReference>
<evidence type="ECO:0000256" key="2">
    <source>
        <dbReference type="ARBA" id="ARBA00022448"/>
    </source>
</evidence>
<dbReference type="InterPro" id="IPR039426">
    <property type="entry name" value="TonB-dep_rcpt-like"/>
</dbReference>
<keyword evidence="3 8" id="KW-1134">Transmembrane beta strand</keyword>
<protein>
    <submittedName>
        <fullName evidence="13">TonB-dependent outer membrane receptor</fullName>
    </submittedName>
</protein>
<gene>
    <name evidence="13" type="ORF">DI555_16500</name>
</gene>
<keyword evidence="5 9" id="KW-0798">TonB box</keyword>
<name>A0A2W5NKA8_9SPHN</name>
<sequence length="977" mass="105427">MNNHRTAAAGLRTLLMLSCLGLSTGVYAQTAPVTEDDAAAERPANDIVVTGSRIRRAAADSPSPIAVVDADQIKATGTQNIADVVNQLPALAVTQTNQTSNLAGNAGVNALDLRGMGTQRTLVLVDGRRQVAAIPGTSAVDLSNIPSSLVQRVEVITGGASALYGADAVAGVANFILKKDFQGIEANTRYSASTRGDMDTYGFDLLAGTNFSEGRGNVTVYGFYENTPGTVSGSDRPWTADGYPIYARTSSSSPYFIQDHVRNINTADAAQVVLGGKLYSVGRDSGTLRDPILGPGGLVNVVPVNLGTSTDPLGTLLTDGGEYNGRYDGWFLSVPSERFNTRAAASFEVSDALKLFANATFAHNTSTSGSLQMTAFGTDVVPADSPFITDEMRAANGGAVPAGGVQFARRFMELPAPRTEYDRKLFQAVAGAEGDFTLFAQPWNYSTYYSYGKTTQRVRDVNSTAYDRWYLGIDSTTGANGEAVCRSTLDDPGNDCVAINPLVTLTPEMIDYITYTSHWSKSTLTQQVLSGYVSGGLFDLPGGAVQVVLGGEYRKERNDIGAIPEYNPDSPLYDPTIGTMQGTLVGKYSVKEVYGEVHVPILKNTPFFDTLSVDGALRLSDYSTAGSTTTWKVGGEWAPIPDIRFRATYGQAVRAPNIGELYTADSISGLWITDPCNTYNLANRATRTQYTAANCATINPADTVSYWLYRDIISSGNLDLKPETAKTLTLGAVLQPRFVPGLSFTVDYYNIDLRNAIDAFGAQMLIDKCVDQSSLDNIFCPLIQRDANGNLESVMTQKLNLSQYLTRGIDFGLGYSLPLSRLGLSDDAGKFSIDANYTRLLKRRYTLDPTDPNSITEYAGIFGSPKWKGVVRTSYAREGMGVTWTLRHFSPMKAATTITPDKYSKVWTPNVFYNDFSAFVALTDNIELSGGLNNAFDRKPPRIPGAEAGGANFELSYQSGVYDVIGRTFFLSLRFHR</sequence>
<evidence type="ECO:0000256" key="4">
    <source>
        <dbReference type="ARBA" id="ARBA00022692"/>
    </source>
</evidence>
<dbReference type="Pfam" id="PF07715">
    <property type="entry name" value="Plug"/>
    <property type="match status" value="1"/>
</dbReference>
<dbReference type="EMBL" id="QFPX01000015">
    <property type="protein sequence ID" value="PZQ53414.1"/>
    <property type="molecule type" value="Genomic_DNA"/>
</dbReference>
<keyword evidence="4 8" id="KW-0812">Transmembrane</keyword>
<keyword evidence="13" id="KW-0675">Receptor</keyword>
<feature type="domain" description="TonB-dependent receptor-like beta-barrel" evidence="11">
    <location>
        <begin position="433"/>
        <end position="934"/>
    </location>
</feature>
<evidence type="ECO:0000259" key="11">
    <source>
        <dbReference type="Pfam" id="PF00593"/>
    </source>
</evidence>
<keyword evidence="2 8" id="KW-0813">Transport</keyword>
<keyword evidence="7 8" id="KW-0998">Cell outer membrane</keyword>
<keyword evidence="10" id="KW-0732">Signal</keyword>
<dbReference type="InterPro" id="IPR037066">
    <property type="entry name" value="Plug_dom_sf"/>
</dbReference>
<dbReference type="SUPFAM" id="SSF56935">
    <property type="entry name" value="Porins"/>
    <property type="match status" value="1"/>
</dbReference>
<feature type="signal peptide" evidence="10">
    <location>
        <begin position="1"/>
        <end position="28"/>
    </location>
</feature>
<feature type="domain" description="TonB-dependent receptor plug" evidence="12">
    <location>
        <begin position="59"/>
        <end position="172"/>
    </location>
</feature>
<accession>A0A2W5NKA8</accession>
<dbReference type="Gene3D" id="2.40.170.20">
    <property type="entry name" value="TonB-dependent receptor, beta-barrel domain"/>
    <property type="match status" value="1"/>
</dbReference>
<comment type="subcellular location">
    <subcellularLocation>
        <location evidence="1 8">Cell outer membrane</location>
        <topology evidence="1 8">Multi-pass membrane protein</topology>
    </subcellularLocation>
</comment>
<evidence type="ECO:0000256" key="1">
    <source>
        <dbReference type="ARBA" id="ARBA00004571"/>
    </source>
</evidence>
<dbReference type="AlphaFoldDB" id="A0A2W5NKA8"/>
<dbReference type="Gene3D" id="2.170.130.10">
    <property type="entry name" value="TonB-dependent receptor, plug domain"/>
    <property type="match status" value="1"/>
</dbReference>
<evidence type="ECO:0000256" key="5">
    <source>
        <dbReference type="ARBA" id="ARBA00023077"/>
    </source>
</evidence>
<evidence type="ECO:0000256" key="10">
    <source>
        <dbReference type="SAM" id="SignalP"/>
    </source>
</evidence>
<comment type="similarity">
    <text evidence="8 9">Belongs to the TonB-dependent receptor family.</text>
</comment>
<evidence type="ECO:0000256" key="9">
    <source>
        <dbReference type="RuleBase" id="RU003357"/>
    </source>
</evidence>
<evidence type="ECO:0000256" key="8">
    <source>
        <dbReference type="PROSITE-ProRule" id="PRU01360"/>
    </source>
</evidence>
<dbReference type="GO" id="GO:0009279">
    <property type="term" value="C:cell outer membrane"/>
    <property type="evidence" value="ECO:0007669"/>
    <property type="project" value="UniProtKB-SubCell"/>
</dbReference>
<evidence type="ECO:0000256" key="7">
    <source>
        <dbReference type="ARBA" id="ARBA00023237"/>
    </source>
</evidence>
<dbReference type="InterPro" id="IPR000531">
    <property type="entry name" value="Beta-barrel_TonB"/>
</dbReference>
<dbReference type="Proteomes" id="UP000249082">
    <property type="component" value="Unassembled WGS sequence"/>
</dbReference>